<gene>
    <name evidence="1" type="ORF">O1611_g7439</name>
</gene>
<protein>
    <submittedName>
        <fullName evidence="1">Uncharacterized protein</fullName>
    </submittedName>
</protein>
<name>A0ACC2JFE6_9PEZI</name>
<dbReference type="Proteomes" id="UP001153332">
    <property type="component" value="Unassembled WGS sequence"/>
</dbReference>
<sequence length="290" mass="32430">MSFLLSLTSFLLIVNRVVAHGGLANYTVGETWYRGYDPDTPRESQEGQPWMTQRIWASIDPIFFINDTGLACNTPGTAPPSYIPIVAGENLTAVYWWWLHPVGPMSVWLAECGESCVDVDVNKLDFFKIWEAGRKPPPPSPTAQLSVSSSSGYQNKLANPRQRKVLEGGLQSGVWYQNKFQNWDGSPDLWPVTIPATLKPGLYIVRHEILSIHVAKKPQFYPECAHLNISGTGNAFPSERFMARFPGAYVEDDPSIFIDIYADDMKDVTNYTVAGPPVWDGFANKYCLDC</sequence>
<organism evidence="1 2">
    <name type="scientific">Lasiodiplodia mahajangana</name>
    <dbReference type="NCBI Taxonomy" id="1108764"/>
    <lineage>
        <taxon>Eukaryota</taxon>
        <taxon>Fungi</taxon>
        <taxon>Dikarya</taxon>
        <taxon>Ascomycota</taxon>
        <taxon>Pezizomycotina</taxon>
        <taxon>Dothideomycetes</taxon>
        <taxon>Dothideomycetes incertae sedis</taxon>
        <taxon>Botryosphaeriales</taxon>
        <taxon>Botryosphaeriaceae</taxon>
        <taxon>Lasiodiplodia</taxon>
    </lineage>
</organism>
<dbReference type="EMBL" id="JAPUUL010001972">
    <property type="protein sequence ID" value="KAJ8126200.1"/>
    <property type="molecule type" value="Genomic_DNA"/>
</dbReference>
<evidence type="ECO:0000313" key="1">
    <source>
        <dbReference type="EMBL" id="KAJ8126200.1"/>
    </source>
</evidence>
<proteinExistence type="predicted"/>
<evidence type="ECO:0000313" key="2">
    <source>
        <dbReference type="Proteomes" id="UP001153332"/>
    </source>
</evidence>
<comment type="caution">
    <text evidence="1">The sequence shown here is derived from an EMBL/GenBank/DDBJ whole genome shotgun (WGS) entry which is preliminary data.</text>
</comment>
<keyword evidence="2" id="KW-1185">Reference proteome</keyword>
<reference evidence="1" key="1">
    <citation type="submission" date="2022-12" db="EMBL/GenBank/DDBJ databases">
        <title>Genome Sequence of Lasiodiplodia mahajangana.</title>
        <authorList>
            <person name="Buettner E."/>
        </authorList>
    </citation>
    <scope>NUCLEOTIDE SEQUENCE</scope>
    <source>
        <strain evidence="1">VT137</strain>
    </source>
</reference>
<accession>A0ACC2JFE6</accession>